<sequence>MDKDTRCLAEQCLERHELLEPDRVPGQYLYTAFAYREWNWSDKEQKNLCSGLKSLRVKMEEPRTFIMNVRALVDKANKQFSAGAIGGPPVDFDPAFVCPKYVSMYRTYDKQVGAGADQPNDAIFVKKSTGIDWANPSKCEEYRTWVDAEVRVLEKLSRTPHPNIVAYHGCVVKDGLIVGIALEKCVKDLSERLQDTKTPLDIDKCLVQIAAALIHIHGLGYCHNDIKPQNVMVRADGSVALIDFDSCLPIAEQLDKGKGTTLKWGDLAAKTSSSKNDWLGLALLEEYMRDPTADKWGYSKVVLSGGGGRDGGSRGNCNTSGGGGSGGSGGGGGGTGSGTGVGEKKG</sequence>
<accession>A0A1X6P0M8</accession>
<dbReference type="InterPro" id="IPR008271">
    <property type="entry name" value="Ser/Thr_kinase_AS"/>
</dbReference>
<evidence type="ECO:0000313" key="4">
    <source>
        <dbReference type="Proteomes" id="UP000218209"/>
    </source>
</evidence>
<evidence type="ECO:0000256" key="1">
    <source>
        <dbReference type="SAM" id="MobiDB-lite"/>
    </source>
</evidence>
<dbReference type="InterPro" id="IPR011009">
    <property type="entry name" value="Kinase-like_dom_sf"/>
</dbReference>
<organism evidence="3 4">
    <name type="scientific">Porphyra umbilicalis</name>
    <name type="common">Purple laver</name>
    <name type="synonym">Red alga</name>
    <dbReference type="NCBI Taxonomy" id="2786"/>
    <lineage>
        <taxon>Eukaryota</taxon>
        <taxon>Rhodophyta</taxon>
        <taxon>Bangiophyceae</taxon>
        <taxon>Bangiales</taxon>
        <taxon>Bangiaceae</taxon>
        <taxon>Porphyra</taxon>
    </lineage>
</organism>
<dbReference type="EMBL" id="KV918959">
    <property type="protein sequence ID" value="OSX74183.1"/>
    <property type="molecule type" value="Genomic_DNA"/>
</dbReference>
<dbReference type="GO" id="GO:0005634">
    <property type="term" value="C:nucleus"/>
    <property type="evidence" value="ECO:0007669"/>
    <property type="project" value="TreeGrafter"/>
</dbReference>
<dbReference type="SUPFAM" id="SSF56112">
    <property type="entry name" value="Protein kinase-like (PK-like)"/>
    <property type="match status" value="1"/>
</dbReference>
<dbReference type="SMART" id="SM00220">
    <property type="entry name" value="S_TKc"/>
    <property type="match status" value="1"/>
</dbReference>
<evidence type="ECO:0000259" key="2">
    <source>
        <dbReference type="PROSITE" id="PS50011"/>
    </source>
</evidence>
<feature type="region of interest" description="Disordered" evidence="1">
    <location>
        <begin position="306"/>
        <end position="346"/>
    </location>
</feature>
<reference evidence="3 4" key="1">
    <citation type="submission" date="2017-03" db="EMBL/GenBank/DDBJ databases">
        <title>WGS assembly of Porphyra umbilicalis.</title>
        <authorList>
            <person name="Brawley S.H."/>
            <person name="Blouin N.A."/>
            <person name="Ficko-Blean E."/>
            <person name="Wheeler G.L."/>
            <person name="Lohr M."/>
            <person name="Goodson H.V."/>
            <person name="Jenkins J.W."/>
            <person name="Blaby-Haas C.E."/>
            <person name="Helliwell K.E."/>
            <person name="Chan C."/>
            <person name="Marriage T."/>
            <person name="Bhattacharya D."/>
            <person name="Klein A.S."/>
            <person name="Badis Y."/>
            <person name="Brodie J."/>
            <person name="Cao Y."/>
            <person name="Collen J."/>
            <person name="Dittami S.M."/>
            <person name="Gachon C.M."/>
            <person name="Green B.R."/>
            <person name="Karpowicz S."/>
            <person name="Kim J.W."/>
            <person name="Kudahl U."/>
            <person name="Lin S."/>
            <person name="Michel G."/>
            <person name="Mittag M."/>
            <person name="Olson B.J."/>
            <person name="Pangilinan J."/>
            <person name="Peng Y."/>
            <person name="Qiu H."/>
            <person name="Shu S."/>
            <person name="Singer J.T."/>
            <person name="Smith A.G."/>
            <person name="Sprecher B.N."/>
            <person name="Wagner V."/>
            <person name="Wang W."/>
            <person name="Wang Z.-Y."/>
            <person name="Yan J."/>
            <person name="Yarish C."/>
            <person name="Zoeuner-Riek S."/>
            <person name="Zhuang Y."/>
            <person name="Zou Y."/>
            <person name="Lindquist E.A."/>
            <person name="Grimwood J."/>
            <person name="Barry K."/>
            <person name="Rokhsar D.S."/>
            <person name="Schmutz J."/>
            <person name="Stiller J.W."/>
            <person name="Grossman A.R."/>
            <person name="Prochnik S.E."/>
        </authorList>
    </citation>
    <scope>NUCLEOTIDE SEQUENCE [LARGE SCALE GENOMIC DNA]</scope>
    <source>
        <strain evidence="3">4086291</strain>
    </source>
</reference>
<dbReference type="AlphaFoldDB" id="A0A1X6P0M8"/>
<dbReference type="OrthoDB" id="4062651at2759"/>
<dbReference type="PROSITE" id="PS00108">
    <property type="entry name" value="PROTEIN_KINASE_ST"/>
    <property type="match status" value="1"/>
</dbReference>
<dbReference type="Pfam" id="PF00069">
    <property type="entry name" value="Pkinase"/>
    <property type="match status" value="1"/>
</dbReference>
<dbReference type="Gene3D" id="1.10.510.10">
    <property type="entry name" value="Transferase(Phosphotransferase) domain 1"/>
    <property type="match status" value="1"/>
</dbReference>
<dbReference type="PANTHER" id="PTHR44167">
    <property type="entry name" value="OVARIAN-SPECIFIC SERINE/THREONINE-PROTEIN KINASE LOK-RELATED"/>
    <property type="match status" value="1"/>
</dbReference>
<name>A0A1X6P0M8_PORUM</name>
<dbReference type="GO" id="GO:0004674">
    <property type="term" value="F:protein serine/threonine kinase activity"/>
    <property type="evidence" value="ECO:0007669"/>
    <property type="project" value="TreeGrafter"/>
</dbReference>
<dbReference type="Proteomes" id="UP000218209">
    <property type="component" value="Unassembled WGS sequence"/>
</dbReference>
<dbReference type="InterPro" id="IPR000719">
    <property type="entry name" value="Prot_kinase_dom"/>
</dbReference>
<dbReference type="PANTHER" id="PTHR44167:SF24">
    <property type="entry name" value="SERINE_THREONINE-PROTEIN KINASE CHK2"/>
    <property type="match status" value="1"/>
</dbReference>
<dbReference type="PROSITE" id="PS50011">
    <property type="entry name" value="PROTEIN_KINASE_DOM"/>
    <property type="match status" value="1"/>
</dbReference>
<keyword evidence="4" id="KW-1185">Reference proteome</keyword>
<feature type="domain" description="Protein kinase" evidence="2">
    <location>
        <begin position="90"/>
        <end position="346"/>
    </location>
</feature>
<dbReference type="GO" id="GO:0044773">
    <property type="term" value="P:mitotic DNA damage checkpoint signaling"/>
    <property type="evidence" value="ECO:0007669"/>
    <property type="project" value="TreeGrafter"/>
</dbReference>
<gene>
    <name evidence="3" type="ORF">BU14_0303s0014</name>
</gene>
<evidence type="ECO:0000313" key="3">
    <source>
        <dbReference type="EMBL" id="OSX74183.1"/>
    </source>
</evidence>
<dbReference type="GO" id="GO:0005524">
    <property type="term" value="F:ATP binding"/>
    <property type="evidence" value="ECO:0007669"/>
    <property type="project" value="InterPro"/>
</dbReference>
<proteinExistence type="predicted"/>
<protein>
    <recommendedName>
        <fullName evidence="2">Protein kinase domain-containing protein</fullName>
    </recommendedName>
</protein>
<dbReference type="GO" id="GO:0005737">
    <property type="term" value="C:cytoplasm"/>
    <property type="evidence" value="ECO:0007669"/>
    <property type="project" value="TreeGrafter"/>
</dbReference>